<dbReference type="GO" id="GO:0006955">
    <property type="term" value="P:immune response"/>
    <property type="evidence" value="ECO:0007669"/>
    <property type="project" value="InterPro"/>
</dbReference>
<proteinExistence type="predicted"/>
<sequence length="107" mass="11875">MASSKTCLVAVLCSLVILTTFISSAQSASCCLRYSKRQPPCRRILGYTVQNINNSCDINAIVFHIAGRFVCADPSKLWTQKIMKCVDEKRRKSSQIVKKENSDKASA</sequence>
<feature type="domain" description="Chemokine interleukin-8-like" evidence="3">
    <location>
        <begin position="27"/>
        <end position="86"/>
    </location>
</feature>
<protein>
    <recommendedName>
        <fullName evidence="3">Chemokine interleukin-8-like domain-containing protein</fullName>
    </recommendedName>
</protein>
<dbReference type="InterPro" id="IPR039809">
    <property type="entry name" value="Chemokine_b/g/d"/>
</dbReference>
<keyword evidence="5" id="KW-1185">Reference proteome</keyword>
<accession>A0A3Q0SZ51</accession>
<evidence type="ECO:0000256" key="2">
    <source>
        <dbReference type="SAM" id="SignalP"/>
    </source>
</evidence>
<reference evidence="4" key="2">
    <citation type="submission" date="2025-09" db="UniProtKB">
        <authorList>
            <consortium name="Ensembl"/>
        </authorList>
    </citation>
    <scope>IDENTIFICATION</scope>
</reference>
<dbReference type="STRING" id="61819.ENSACIP00000026943"/>
<dbReference type="GO" id="GO:0008009">
    <property type="term" value="F:chemokine activity"/>
    <property type="evidence" value="ECO:0007669"/>
    <property type="project" value="InterPro"/>
</dbReference>
<evidence type="ECO:0000259" key="3">
    <source>
        <dbReference type="SMART" id="SM00199"/>
    </source>
</evidence>
<evidence type="ECO:0000313" key="5">
    <source>
        <dbReference type="Proteomes" id="UP000261340"/>
    </source>
</evidence>
<dbReference type="Proteomes" id="UP000261340">
    <property type="component" value="Unplaced"/>
</dbReference>
<dbReference type="InterPro" id="IPR001811">
    <property type="entry name" value="Chemokine_IL8-like_dom"/>
</dbReference>
<dbReference type="GO" id="GO:0005615">
    <property type="term" value="C:extracellular space"/>
    <property type="evidence" value="ECO:0007669"/>
    <property type="project" value="UniProtKB-KW"/>
</dbReference>
<organism evidence="4 5">
    <name type="scientific">Amphilophus citrinellus</name>
    <name type="common">Midas cichlid</name>
    <name type="synonym">Cichlasoma citrinellum</name>
    <dbReference type="NCBI Taxonomy" id="61819"/>
    <lineage>
        <taxon>Eukaryota</taxon>
        <taxon>Metazoa</taxon>
        <taxon>Chordata</taxon>
        <taxon>Craniata</taxon>
        <taxon>Vertebrata</taxon>
        <taxon>Euteleostomi</taxon>
        <taxon>Actinopterygii</taxon>
        <taxon>Neopterygii</taxon>
        <taxon>Teleostei</taxon>
        <taxon>Neoteleostei</taxon>
        <taxon>Acanthomorphata</taxon>
        <taxon>Ovalentaria</taxon>
        <taxon>Cichlomorphae</taxon>
        <taxon>Cichliformes</taxon>
        <taxon>Cichlidae</taxon>
        <taxon>New World cichlids</taxon>
        <taxon>Cichlasomatinae</taxon>
        <taxon>Heroini</taxon>
        <taxon>Amphilophus</taxon>
    </lineage>
</organism>
<dbReference type="PANTHER" id="PTHR12015">
    <property type="entry name" value="SMALL INDUCIBLE CYTOKINE A"/>
    <property type="match status" value="1"/>
</dbReference>
<evidence type="ECO:0000313" key="4">
    <source>
        <dbReference type="Ensembl" id="ENSACIP00000026943.1"/>
    </source>
</evidence>
<dbReference type="SMART" id="SM00199">
    <property type="entry name" value="SCY"/>
    <property type="match status" value="1"/>
</dbReference>
<dbReference type="Gene3D" id="2.40.50.40">
    <property type="match status" value="1"/>
</dbReference>
<dbReference type="GeneTree" id="ENSGT01030000234830"/>
<keyword evidence="1" id="KW-0202">Cytokine</keyword>
<dbReference type="Ensembl" id="ENSACIT00000027650.1">
    <property type="protein sequence ID" value="ENSACIP00000026943.1"/>
    <property type="gene ID" value="ENSACIG00000020875.1"/>
</dbReference>
<evidence type="ECO:0000256" key="1">
    <source>
        <dbReference type="ARBA" id="ARBA00022514"/>
    </source>
</evidence>
<dbReference type="Pfam" id="PF00048">
    <property type="entry name" value="IL8"/>
    <property type="match status" value="1"/>
</dbReference>
<feature type="chain" id="PRO_5018556142" description="Chemokine interleukin-8-like domain-containing protein" evidence="2">
    <location>
        <begin position="28"/>
        <end position="107"/>
    </location>
</feature>
<reference evidence="4" key="1">
    <citation type="submission" date="2025-08" db="UniProtKB">
        <authorList>
            <consortium name="Ensembl"/>
        </authorList>
    </citation>
    <scope>IDENTIFICATION</scope>
</reference>
<feature type="signal peptide" evidence="2">
    <location>
        <begin position="1"/>
        <end position="27"/>
    </location>
</feature>
<name>A0A3Q0SZ51_AMPCI</name>
<dbReference type="InterPro" id="IPR036048">
    <property type="entry name" value="Interleukin_8-like_sf"/>
</dbReference>
<dbReference type="PANTHER" id="PTHR12015:SF108">
    <property type="entry name" value="C-C MOTIF CHEMOKINE 20"/>
    <property type="match status" value="1"/>
</dbReference>
<keyword evidence="2" id="KW-0732">Signal</keyword>
<dbReference type="AlphaFoldDB" id="A0A3Q0SZ51"/>
<dbReference type="SUPFAM" id="SSF54117">
    <property type="entry name" value="Interleukin 8-like chemokines"/>
    <property type="match status" value="1"/>
</dbReference>
<dbReference type="OMA" id="MISCRVC"/>